<comment type="subcellular location">
    <subcellularLocation>
        <location evidence="1">Cell membrane</location>
        <topology evidence="1">Multi-pass membrane protein</topology>
    </subcellularLocation>
</comment>
<evidence type="ECO:0000259" key="7">
    <source>
        <dbReference type="Pfam" id="PF06271"/>
    </source>
</evidence>
<dbReference type="EMBL" id="CP061738">
    <property type="protein sequence ID" value="QOD38782.1"/>
    <property type="molecule type" value="Genomic_DNA"/>
</dbReference>
<feature type="transmembrane region" description="Helical" evidence="6">
    <location>
        <begin position="107"/>
        <end position="132"/>
    </location>
</feature>
<protein>
    <submittedName>
        <fullName evidence="8">RDD family protein</fullName>
    </submittedName>
</protein>
<proteinExistence type="predicted"/>
<feature type="domain" description="RDD" evidence="7">
    <location>
        <begin position="7"/>
        <end position="149"/>
    </location>
</feature>
<sequence length="159" mass="18058">MDKKVSYSTITRRVLAFIVDCILLIVIPFVLMAVGFSLTHAMQGIIGAIIIITTIVFSLFLMIPCIFHIFMLVKFGGTPGHLLFSMRVRDKDTFEQITLIQVIKRTIAFFIIYCIPLYNPILLLAILILVLVCTVDDKHKQAFHDKIANTVVIDYKPEN</sequence>
<dbReference type="Proteomes" id="UP000516514">
    <property type="component" value="Chromosome"/>
</dbReference>
<evidence type="ECO:0000256" key="6">
    <source>
        <dbReference type="SAM" id="Phobius"/>
    </source>
</evidence>
<dbReference type="AlphaFoldDB" id="A0A7M3U2Z7"/>
<dbReference type="PANTHER" id="PTHR36115:SF4">
    <property type="entry name" value="MEMBRANE PROTEIN"/>
    <property type="match status" value="1"/>
</dbReference>
<evidence type="ECO:0000256" key="1">
    <source>
        <dbReference type="ARBA" id="ARBA00004651"/>
    </source>
</evidence>
<dbReference type="RefSeq" id="WP_191111530.1">
    <property type="nucleotide sequence ID" value="NZ_CP061738.1"/>
</dbReference>
<feature type="transmembrane region" description="Helical" evidence="6">
    <location>
        <begin position="44"/>
        <end position="73"/>
    </location>
</feature>
<feature type="transmembrane region" description="Helical" evidence="6">
    <location>
        <begin position="14"/>
        <end position="38"/>
    </location>
</feature>
<dbReference type="InterPro" id="IPR010432">
    <property type="entry name" value="RDD"/>
</dbReference>
<keyword evidence="3 6" id="KW-0812">Transmembrane</keyword>
<organism evidence="8 9">
    <name type="scientific">Candidatus Wolbachia massiliensis</name>
    <dbReference type="NCBI Taxonomy" id="1845000"/>
    <lineage>
        <taxon>Bacteria</taxon>
        <taxon>Pseudomonadati</taxon>
        <taxon>Pseudomonadota</taxon>
        <taxon>Alphaproteobacteria</taxon>
        <taxon>Rickettsiales</taxon>
        <taxon>Anaplasmataceae</taxon>
        <taxon>Wolbachieae</taxon>
        <taxon>Wolbachia</taxon>
    </lineage>
</organism>
<dbReference type="GO" id="GO:0005886">
    <property type="term" value="C:plasma membrane"/>
    <property type="evidence" value="ECO:0007669"/>
    <property type="project" value="UniProtKB-SubCell"/>
</dbReference>
<evidence type="ECO:0000256" key="3">
    <source>
        <dbReference type="ARBA" id="ARBA00022692"/>
    </source>
</evidence>
<evidence type="ECO:0000313" key="9">
    <source>
        <dbReference type="Proteomes" id="UP000516514"/>
    </source>
</evidence>
<reference evidence="8 9" key="1">
    <citation type="submission" date="2020-09" db="EMBL/GenBank/DDBJ databases">
        <title>An Earliest Endosymbiont, Wolbachia massiliensis sp. nov., Strain PL13 From the Bed Bug (Cimex hemipterius), Type strain of a New supergroup T.</title>
        <authorList>
            <person name="Laidoudi Y."/>
            <person name="Levasseur A."/>
            <person name="Medkour H."/>
            <person name="Maaloum M."/>
            <person name="BenKhedher M."/>
            <person name="Sambou M."/>
            <person name="Bassene H."/>
            <person name="Davoust B."/>
            <person name="Fenollar F."/>
            <person name="Raoult D."/>
            <person name="Mediannikov O."/>
        </authorList>
    </citation>
    <scope>NUCLEOTIDE SEQUENCE [LARGE SCALE GENOMIC DNA]</scope>
    <source>
        <strain evidence="8 9">PL13</strain>
    </source>
</reference>
<dbReference type="InterPro" id="IPR051791">
    <property type="entry name" value="Pra-immunoreactive"/>
</dbReference>
<dbReference type="PANTHER" id="PTHR36115">
    <property type="entry name" value="PROLINE-RICH ANTIGEN HOMOLOG-RELATED"/>
    <property type="match status" value="1"/>
</dbReference>
<evidence type="ECO:0000256" key="5">
    <source>
        <dbReference type="ARBA" id="ARBA00023136"/>
    </source>
</evidence>
<dbReference type="KEGG" id="wms:ID128_03015"/>
<keyword evidence="2" id="KW-1003">Cell membrane</keyword>
<keyword evidence="9" id="KW-1185">Reference proteome</keyword>
<evidence type="ECO:0000313" key="8">
    <source>
        <dbReference type="EMBL" id="QOD38782.1"/>
    </source>
</evidence>
<evidence type="ECO:0000256" key="4">
    <source>
        <dbReference type="ARBA" id="ARBA00022989"/>
    </source>
</evidence>
<evidence type="ECO:0000256" key="2">
    <source>
        <dbReference type="ARBA" id="ARBA00022475"/>
    </source>
</evidence>
<gene>
    <name evidence="8" type="ORF">ID128_03015</name>
</gene>
<accession>A0A7M3U2Z7</accession>
<keyword evidence="4 6" id="KW-1133">Transmembrane helix</keyword>
<dbReference type="Pfam" id="PF06271">
    <property type="entry name" value="RDD"/>
    <property type="match status" value="1"/>
</dbReference>
<keyword evidence="5 6" id="KW-0472">Membrane</keyword>
<name>A0A7M3U2Z7_9RICK</name>